<name>A0ABS0K5K4_9ACTN</name>
<proteinExistence type="predicted"/>
<comment type="caution">
    <text evidence="2">The sequence shown here is derived from an EMBL/GenBank/DDBJ whole genome shotgun (WGS) entry which is preliminary data.</text>
</comment>
<gene>
    <name evidence="2" type="ORF">IW249_004209</name>
</gene>
<keyword evidence="1" id="KW-0732">Signal</keyword>
<dbReference type="Proteomes" id="UP000631791">
    <property type="component" value="Unassembled WGS sequence"/>
</dbReference>
<accession>A0ABS0K5K4</accession>
<evidence type="ECO:0008006" key="4">
    <source>
        <dbReference type="Google" id="ProtNLM"/>
    </source>
</evidence>
<evidence type="ECO:0000313" key="2">
    <source>
        <dbReference type="EMBL" id="MBG6103795.1"/>
    </source>
</evidence>
<dbReference type="RefSeq" id="WP_196922354.1">
    <property type="nucleotide sequence ID" value="NZ_JADOTY010000001.1"/>
</dbReference>
<feature type="chain" id="PRO_5045755227" description="Tat pathway signal sequence domain protein" evidence="1">
    <location>
        <begin position="31"/>
        <end position="151"/>
    </location>
</feature>
<sequence>MNVRRIRRPLVAIVLAAAGATLALAPSASANAPLRAGAAVDGAPLTAVVLSGTGKIDASGAAVFVPVTLTCSQRTSVDLTVKVAQAIGDTMRTGTTIRKVVCDATTQKVRIAVTATERPFAPGVAFGVVTGNSCDALCNSLTDEHRFELSL</sequence>
<protein>
    <recommendedName>
        <fullName evidence="4">Tat pathway signal sequence domain protein</fullName>
    </recommendedName>
</protein>
<organism evidence="2 3">
    <name type="scientific">Micromonospora vinacea</name>
    <dbReference type="NCBI Taxonomy" id="709878"/>
    <lineage>
        <taxon>Bacteria</taxon>
        <taxon>Bacillati</taxon>
        <taxon>Actinomycetota</taxon>
        <taxon>Actinomycetes</taxon>
        <taxon>Micromonosporales</taxon>
        <taxon>Micromonosporaceae</taxon>
        <taxon>Micromonospora</taxon>
    </lineage>
</organism>
<dbReference type="EMBL" id="JADOTY010000001">
    <property type="protein sequence ID" value="MBG6103795.1"/>
    <property type="molecule type" value="Genomic_DNA"/>
</dbReference>
<keyword evidence="3" id="KW-1185">Reference proteome</keyword>
<feature type="signal peptide" evidence="1">
    <location>
        <begin position="1"/>
        <end position="30"/>
    </location>
</feature>
<evidence type="ECO:0000256" key="1">
    <source>
        <dbReference type="SAM" id="SignalP"/>
    </source>
</evidence>
<evidence type="ECO:0000313" key="3">
    <source>
        <dbReference type="Proteomes" id="UP000631791"/>
    </source>
</evidence>
<reference evidence="2 3" key="1">
    <citation type="submission" date="2020-11" db="EMBL/GenBank/DDBJ databases">
        <title>Sequencing the genomes of 1000 actinobacteria strains.</title>
        <authorList>
            <person name="Klenk H.-P."/>
        </authorList>
    </citation>
    <scope>NUCLEOTIDE SEQUENCE [LARGE SCALE GENOMIC DNA]</scope>
    <source>
        <strain evidence="2 3">DSM 101695</strain>
    </source>
</reference>